<dbReference type="Proteomes" id="UP000243468">
    <property type="component" value="Unassembled WGS sequence"/>
</dbReference>
<gene>
    <name evidence="4" type="ORF">SAMN05421732_103273</name>
</gene>
<dbReference type="InterPro" id="IPR050361">
    <property type="entry name" value="MPP/UQCRC_Complex"/>
</dbReference>
<dbReference type="GO" id="GO:0046872">
    <property type="term" value="F:metal ion binding"/>
    <property type="evidence" value="ECO:0007669"/>
    <property type="project" value="InterPro"/>
</dbReference>
<feature type="domain" description="Peptidase M16 C-terminal" evidence="3">
    <location>
        <begin position="227"/>
        <end position="403"/>
    </location>
</feature>
<sequence>MFKLHSFFIFGSMLWTQAALADIDLNNLHDDNPAQLKSIPLLQSLQISHAQTQFNAPYVHELKNRYQVRTLFVESQDLPMVDIQLTFNAGSARDEEIAPGLYGIANMAAKLIDEGTEKYTANEIASTFERVGAQFSAGAYRDMFIVKLRVLSDPNKLEPALGMLLEVLNHSTFKKFSIDLVLNNTQVGQKQIQESPGRMMNILFYRALYGKHAYAEPITGTQRSISKITPAQLQQFSDQFLVAQNLNIAITGQLSPKQAQQLSERIAGNLKQGKKALPLAQPVDKSGFDIRHIKFNSSQAHVMMGQLGPTRFDPDRLALEVANQMFGGSGFNSILMKELRVKRGFTYGAYSSFTFSQAPGTFSFSYSTRQDQLLDSIQVAHLALVNFVSQPINQKQLEETKAGMLRAFPNNYSSNANINAQLGSMGFYNQPADYLRNYPKLLEKITVQDVQKALQKNLHPERLTIIVVNDKLDKPALEAVLKQDLNPPAPAYTPSVKPAPKTIIAPLVKEAIDEPVSSPDDAPASI</sequence>
<feature type="chain" id="PRO_5017272418" evidence="1">
    <location>
        <begin position="22"/>
        <end position="526"/>
    </location>
</feature>
<keyword evidence="4" id="KW-0645">Protease</keyword>
<dbReference type="OrthoDB" id="9811314at2"/>
<accession>A0A1G6JAR4</accession>
<evidence type="ECO:0000313" key="5">
    <source>
        <dbReference type="Proteomes" id="UP000243468"/>
    </source>
</evidence>
<evidence type="ECO:0000313" key="4">
    <source>
        <dbReference type="EMBL" id="SDC15831.1"/>
    </source>
</evidence>
<dbReference type="AlphaFoldDB" id="A0A1G6JAR4"/>
<dbReference type="GO" id="GO:0006508">
    <property type="term" value="P:proteolysis"/>
    <property type="evidence" value="ECO:0007669"/>
    <property type="project" value="UniProtKB-KW"/>
</dbReference>
<dbReference type="EMBL" id="FMYO01000003">
    <property type="protein sequence ID" value="SDC15831.1"/>
    <property type="molecule type" value="Genomic_DNA"/>
</dbReference>
<dbReference type="SUPFAM" id="SSF63411">
    <property type="entry name" value="LuxS/MPP-like metallohydrolase"/>
    <property type="match status" value="2"/>
</dbReference>
<dbReference type="GO" id="GO:0008233">
    <property type="term" value="F:peptidase activity"/>
    <property type="evidence" value="ECO:0007669"/>
    <property type="project" value="UniProtKB-KW"/>
</dbReference>
<dbReference type="InterPro" id="IPR007863">
    <property type="entry name" value="Peptidase_M16_C"/>
</dbReference>
<dbReference type="PANTHER" id="PTHR11851">
    <property type="entry name" value="METALLOPROTEASE"/>
    <property type="match status" value="1"/>
</dbReference>
<dbReference type="Pfam" id="PF05193">
    <property type="entry name" value="Peptidase_M16_C"/>
    <property type="match status" value="1"/>
</dbReference>
<name>A0A1G6JAR4_9GAMM</name>
<keyword evidence="5" id="KW-1185">Reference proteome</keyword>
<protein>
    <submittedName>
        <fullName evidence="4">Zinc protease</fullName>
    </submittedName>
</protein>
<feature type="domain" description="Peptidase M16 N-terminal" evidence="2">
    <location>
        <begin position="77"/>
        <end position="221"/>
    </location>
</feature>
<keyword evidence="1" id="KW-0732">Signal</keyword>
<dbReference type="InterPro" id="IPR011765">
    <property type="entry name" value="Pept_M16_N"/>
</dbReference>
<dbReference type="RefSeq" id="WP_092819491.1">
    <property type="nucleotide sequence ID" value="NZ_BAABKJ010000004.1"/>
</dbReference>
<feature type="signal peptide" evidence="1">
    <location>
        <begin position="1"/>
        <end position="21"/>
    </location>
</feature>
<dbReference type="InterPro" id="IPR011249">
    <property type="entry name" value="Metalloenz_LuxS/M16"/>
</dbReference>
<dbReference type="Pfam" id="PF00675">
    <property type="entry name" value="Peptidase_M16"/>
    <property type="match status" value="1"/>
</dbReference>
<dbReference type="STRING" id="1226327.SAMN05421732_103273"/>
<dbReference type="Gene3D" id="3.30.830.10">
    <property type="entry name" value="Metalloenzyme, LuxS/M16 peptidase-like"/>
    <property type="match status" value="2"/>
</dbReference>
<reference evidence="5" key="1">
    <citation type="submission" date="2016-09" db="EMBL/GenBank/DDBJ databases">
        <authorList>
            <person name="Varghese N."/>
            <person name="Submissions S."/>
        </authorList>
    </citation>
    <scope>NUCLEOTIDE SEQUENCE [LARGE SCALE GENOMIC DNA]</scope>
    <source>
        <strain evidence="5">ANC 4667</strain>
    </source>
</reference>
<evidence type="ECO:0000259" key="2">
    <source>
        <dbReference type="Pfam" id="PF00675"/>
    </source>
</evidence>
<proteinExistence type="predicted"/>
<keyword evidence="4" id="KW-0378">Hydrolase</keyword>
<organism evidence="4 5">
    <name type="scientific">Acinetobacter kookii</name>
    <dbReference type="NCBI Taxonomy" id="1226327"/>
    <lineage>
        <taxon>Bacteria</taxon>
        <taxon>Pseudomonadati</taxon>
        <taxon>Pseudomonadota</taxon>
        <taxon>Gammaproteobacteria</taxon>
        <taxon>Moraxellales</taxon>
        <taxon>Moraxellaceae</taxon>
        <taxon>Acinetobacter</taxon>
    </lineage>
</organism>
<dbReference type="PANTHER" id="PTHR11851:SF224">
    <property type="entry name" value="PROCESSING PROTEASE"/>
    <property type="match status" value="1"/>
</dbReference>
<evidence type="ECO:0000259" key="3">
    <source>
        <dbReference type="Pfam" id="PF05193"/>
    </source>
</evidence>
<evidence type="ECO:0000256" key="1">
    <source>
        <dbReference type="SAM" id="SignalP"/>
    </source>
</evidence>